<dbReference type="Proteomes" id="UP000014605">
    <property type="component" value="Unassembled WGS sequence"/>
</dbReference>
<proteinExistence type="predicted"/>
<dbReference type="GeneID" id="301461700"/>
<organism evidence="1 2">
    <name type="scientific">Treponema vincentii F0403</name>
    <dbReference type="NCBI Taxonomy" id="1125702"/>
    <lineage>
        <taxon>Bacteria</taxon>
        <taxon>Pseudomonadati</taxon>
        <taxon>Spirochaetota</taxon>
        <taxon>Spirochaetia</taxon>
        <taxon>Spirochaetales</taxon>
        <taxon>Treponemataceae</taxon>
        <taxon>Treponema</taxon>
    </lineage>
</organism>
<comment type="caution">
    <text evidence="1">The sequence shown here is derived from an EMBL/GenBank/DDBJ whole genome shotgun (WGS) entry which is preliminary data.</text>
</comment>
<evidence type="ECO:0000313" key="2">
    <source>
        <dbReference type="Proteomes" id="UP000014605"/>
    </source>
</evidence>
<dbReference type="AlphaFoldDB" id="S3LBM8"/>
<evidence type="ECO:0000313" key="1">
    <source>
        <dbReference type="EMBL" id="EPF46971.1"/>
    </source>
</evidence>
<dbReference type="PATRIC" id="fig|1125702.3.peg.1600"/>
<keyword evidence="2" id="KW-1185">Reference proteome</keyword>
<name>S3LBM8_9SPIR</name>
<reference evidence="1 2" key="1">
    <citation type="submission" date="2013-04" db="EMBL/GenBank/DDBJ databases">
        <title>The Genome Sequence of Treponema vincentii F0403.</title>
        <authorList>
            <consortium name="The Broad Institute Genomics Platform"/>
            <person name="Earl A."/>
            <person name="Ward D."/>
            <person name="Feldgarden M."/>
            <person name="Gevers D."/>
            <person name="Leonetti C."/>
            <person name="Izard J."/>
            <person name="Walker B."/>
            <person name="Young S."/>
            <person name="Zeng Q."/>
            <person name="Gargeya S."/>
            <person name="Fitzgerald M."/>
            <person name="Haas B."/>
            <person name="Abouelleil A."/>
            <person name="Allen A.W."/>
            <person name="Alvarado L."/>
            <person name="Arachchi H.M."/>
            <person name="Berlin A.M."/>
            <person name="Chapman S.B."/>
            <person name="Gainer-Dewar J."/>
            <person name="Goldberg J."/>
            <person name="Griggs A."/>
            <person name="Gujja S."/>
            <person name="Hansen M."/>
            <person name="Howarth C."/>
            <person name="Imamovic A."/>
            <person name="Ireland A."/>
            <person name="Larimer J."/>
            <person name="McCowan C."/>
            <person name="Murphy C."/>
            <person name="Pearson M."/>
            <person name="Poon T.W."/>
            <person name="Priest M."/>
            <person name="Roberts A."/>
            <person name="Saif S."/>
            <person name="Shea T."/>
            <person name="Sisk P."/>
            <person name="Sykes S."/>
            <person name="Wortman J."/>
            <person name="Nusbaum C."/>
            <person name="Birren B."/>
        </authorList>
    </citation>
    <scope>NUCLEOTIDE SEQUENCE [LARGE SCALE GENOMIC DNA]</scope>
    <source>
        <strain evidence="1 2">F0403</strain>
    </source>
</reference>
<protein>
    <submittedName>
        <fullName evidence="1">Uncharacterized protein</fullName>
    </submittedName>
</protein>
<dbReference type="EMBL" id="ATFC01000008">
    <property type="protein sequence ID" value="EPF46971.1"/>
    <property type="molecule type" value="Genomic_DNA"/>
</dbReference>
<dbReference type="RefSeq" id="WP_016518931.1">
    <property type="nucleotide sequence ID" value="NZ_KE332512.1"/>
</dbReference>
<dbReference type="HOGENOM" id="CLU_2588699_0_0_12"/>
<gene>
    <name evidence="1" type="ORF">HMPREF1222_01552</name>
</gene>
<sequence length="80" mass="9209">MLDRDEVASYTIKIAYSAEGETEEGEDEVTMEKDRKSGEWQQAAQCTVSVYRLSNFVFDRRHLHCPQGVKTVFAICIFLM</sequence>
<accession>S3LBM8</accession>